<name>A0ABS6U1E6_STRHA</name>
<keyword evidence="2" id="KW-0472">Membrane</keyword>
<accession>A0ABS6U1E6</accession>
<evidence type="ECO:0000256" key="2">
    <source>
        <dbReference type="SAM" id="Phobius"/>
    </source>
</evidence>
<feature type="compositionally biased region" description="Low complexity" evidence="1">
    <location>
        <begin position="307"/>
        <end position="336"/>
    </location>
</feature>
<feature type="region of interest" description="Disordered" evidence="1">
    <location>
        <begin position="305"/>
        <end position="368"/>
    </location>
</feature>
<feature type="transmembrane region" description="Helical" evidence="2">
    <location>
        <begin position="162"/>
        <end position="181"/>
    </location>
</feature>
<dbReference type="Proteomes" id="UP000735541">
    <property type="component" value="Unassembled WGS sequence"/>
</dbReference>
<feature type="region of interest" description="Disordered" evidence="1">
    <location>
        <begin position="185"/>
        <end position="211"/>
    </location>
</feature>
<dbReference type="EMBL" id="JAHUVW010000007">
    <property type="protein sequence ID" value="MBV7674356.1"/>
    <property type="molecule type" value="Genomic_DNA"/>
</dbReference>
<feature type="compositionally biased region" description="Acidic residues" evidence="1">
    <location>
        <begin position="191"/>
        <end position="206"/>
    </location>
</feature>
<reference evidence="3 4" key="1">
    <citation type="submission" date="2021-07" db="EMBL/GenBank/DDBJ databases">
        <title>Sequencing Streptomyces halstedii LGO-A4 genome an citrus endophytic actinomycete.</title>
        <authorList>
            <person name="Samborskyy M."/>
            <person name="Scott N."/>
            <person name="Deglau R."/>
            <person name="Dickens S."/>
            <person name="Oliveira L.G."/>
        </authorList>
    </citation>
    <scope>NUCLEOTIDE SEQUENCE [LARGE SCALE GENOMIC DNA]</scope>
    <source>
        <strain evidence="3 4">LGO-A4</strain>
    </source>
</reference>
<keyword evidence="4" id="KW-1185">Reference proteome</keyword>
<evidence type="ECO:0000313" key="3">
    <source>
        <dbReference type="EMBL" id="MBV7674356.1"/>
    </source>
</evidence>
<keyword evidence="2" id="KW-0812">Transmembrane</keyword>
<dbReference type="RefSeq" id="WP_228874071.1">
    <property type="nucleotide sequence ID" value="NZ_JAHUVW010000007.1"/>
</dbReference>
<feature type="transmembrane region" description="Helical" evidence="2">
    <location>
        <begin position="131"/>
        <end position="156"/>
    </location>
</feature>
<gene>
    <name evidence="3" type="ORF">STHAL_33470</name>
</gene>
<protein>
    <submittedName>
        <fullName evidence="3">Uncharacterized protein</fullName>
    </submittedName>
</protein>
<sequence>MTSVDTVTSPATDAGSAADIRSAVRGGGAAITALCSGSVVLAGRACRCVGTAARWAWDQASIDTGATAERQARADRKARAAAAKVAAKAAKARKAAADEDDEDDDEDEAVEAADVVAAPVAPVRRPVLEALAMLAFGAGLAGGALATVVPLVVPYVQALAPWRSAILTVGSLAWMVAAWMVSPPPAPAPAEDAEDQEDEDQEEDAAPGDSPADRLARFVLEQLAELEAAGRRGVHVTALVTSAEEAGLLAPGAMDKTRMRAWLPASGIPVTKSVKVRGDVDYGLSIAHVTKALGMSPGEALRRLSGEAPEAPAEAPSGEAPAAPAEAPVEAPVEAAPEPPVEALPPARLTLVKPPSPTEAPASDRGAA</sequence>
<comment type="caution">
    <text evidence="3">The sequence shown here is derived from an EMBL/GenBank/DDBJ whole genome shotgun (WGS) entry which is preliminary data.</text>
</comment>
<organism evidence="3 4">
    <name type="scientific">Streptomyces halstedii</name>
    <dbReference type="NCBI Taxonomy" id="1944"/>
    <lineage>
        <taxon>Bacteria</taxon>
        <taxon>Bacillati</taxon>
        <taxon>Actinomycetota</taxon>
        <taxon>Actinomycetes</taxon>
        <taxon>Kitasatosporales</taxon>
        <taxon>Streptomycetaceae</taxon>
        <taxon>Streptomyces</taxon>
    </lineage>
</organism>
<evidence type="ECO:0000313" key="4">
    <source>
        <dbReference type="Proteomes" id="UP000735541"/>
    </source>
</evidence>
<evidence type="ECO:0000256" key="1">
    <source>
        <dbReference type="SAM" id="MobiDB-lite"/>
    </source>
</evidence>
<keyword evidence="2" id="KW-1133">Transmembrane helix</keyword>
<proteinExistence type="predicted"/>